<dbReference type="AlphaFoldDB" id="A0A1V9XQV9"/>
<feature type="signal peptide" evidence="1">
    <location>
        <begin position="1"/>
        <end position="18"/>
    </location>
</feature>
<protein>
    <submittedName>
        <fullName evidence="2">Uncharacterized protein</fullName>
    </submittedName>
</protein>
<keyword evidence="3" id="KW-1185">Reference proteome</keyword>
<evidence type="ECO:0000313" key="3">
    <source>
        <dbReference type="Proteomes" id="UP000192247"/>
    </source>
</evidence>
<evidence type="ECO:0000313" key="2">
    <source>
        <dbReference type="EMBL" id="OQR75874.1"/>
    </source>
</evidence>
<comment type="caution">
    <text evidence="2">The sequence shown here is derived from an EMBL/GenBank/DDBJ whole genome shotgun (WGS) entry which is preliminary data.</text>
</comment>
<reference evidence="2 3" key="1">
    <citation type="journal article" date="2017" name="Gigascience">
        <title>Draft genome of the honey bee ectoparasitic mite, Tropilaelaps mercedesae, is shaped by the parasitic life history.</title>
        <authorList>
            <person name="Dong X."/>
            <person name="Armstrong S.D."/>
            <person name="Xia D."/>
            <person name="Makepeace B.L."/>
            <person name="Darby A.C."/>
            <person name="Kadowaki T."/>
        </authorList>
    </citation>
    <scope>NUCLEOTIDE SEQUENCE [LARGE SCALE GENOMIC DNA]</scope>
    <source>
        <strain evidence="2">Wuxi-XJTLU</strain>
    </source>
</reference>
<dbReference type="Proteomes" id="UP000192247">
    <property type="component" value="Unassembled WGS sequence"/>
</dbReference>
<proteinExistence type="predicted"/>
<dbReference type="InParanoid" id="A0A1V9XQV9"/>
<evidence type="ECO:0000256" key="1">
    <source>
        <dbReference type="SAM" id="SignalP"/>
    </source>
</evidence>
<name>A0A1V9XQV9_9ACAR</name>
<sequence length="141" mass="14923">MPASSALVLLLVAAGSQAGLIDGLPSVYGDVASTSPYVSAVPVVQAAVVPILHHHYPVFAPTLRRARALYWFDPTIPAFQTTVYAPSTHHTTLTGTSQGQAASLYYGTLTGEVRPSFYDFGYGAGTHSLSLLSDTSVWKKP</sequence>
<keyword evidence="1" id="KW-0732">Signal</keyword>
<accession>A0A1V9XQV9</accession>
<feature type="chain" id="PRO_5012144812" evidence="1">
    <location>
        <begin position="19"/>
        <end position="141"/>
    </location>
</feature>
<dbReference type="EMBL" id="MNPL01005648">
    <property type="protein sequence ID" value="OQR75874.1"/>
    <property type="molecule type" value="Genomic_DNA"/>
</dbReference>
<gene>
    <name evidence="2" type="ORF">BIW11_08141</name>
</gene>
<organism evidence="2 3">
    <name type="scientific">Tropilaelaps mercedesae</name>
    <dbReference type="NCBI Taxonomy" id="418985"/>
    <lineage>
        <taxon>Eukaryota</taxon>
        <taxon>Metazoa</taxon>
        <taxon>Ecdysozoa</taxon>
        <taxon>Arthropoda</taxon>
        <taxon>Chelicerata</taxon>
        <taxon>Arachnida</taxon>
        <taxon>Acari</taxon>
        <taxon>Parasitiformes</taxon>
        <taxon>Mesostigmata</taxon>
        <taxon>Gamasina</taxon>
        <taxon>Dermanyssoidea</taxon>
        <taxon>Laelapidae</taxon>
        <taxon>Tropilaelaps</taxon>
    </lineage>
</organism>